<evidence type="ECO:0000313" key="11">
    <source>
        <dbReference type="EMBL" id="PHN05945.1"/>
    </source>
</evidence>
<dbReference type="Proteomes" id="UP000223913">
    <property type="component" value="Unassembled WGS sequence"/>
</dbReference>
<dbReference type="SMART" id="SM00926">
    <property type="entry name" value="Molybdop_Fe4S4"/>
    <property type="match status" value="1"/>
</dbReference>
<keyword evidence="8" id="KW-0411">Iron-sulfur</keyword>
<dbReference type="AlphaFoldDB" id="A0A2D0NBS5"/>
<dbReference type="CDD" id="cd02780">
    <property type="entry name" value="MopB_CT_Tetrathionate_Arsenate-R"/>
    <property type="match status" value="1"/>
</dbReference>
<gene>
    <name evidence="11" type="ORF">CRP01_13275</name>
</gene>
<dbReference type="Gene3D" id="2.40.40.20">
    <property type="match status" value="1"/>
</dbReference>
<feature type="region of interest" description="Disordered" evidence="9">
    <location>
        <begin position="26"/>
        <end position="46"/>
    </location>
</feature>
<comment type="similarity">
    <text evidence="3">Belongs to the prokaryotic molybdopterin-containing oxidoreductase family.</text>
</comment>
<protein>
    <submittedName>
        <fullName evidence="11">Formate dehydrogenase</fullName>
    </submittedName>
</protein>
<evidence type="ECO:0000256" key="2">
    <source>
        <dbReference type="ARBA" id="ARBA00004196"/>
    </source>
</evidence>
<keyword evidence="5" id="KW-0479">Metal-binding</keyword>
<dbReference type="InterPro" id="IPR037946">
    <property type="entry name" value="MopB_CT_Tetrathionate"/>
</dbReference>
<evidence type="ECO:0000256" key="5">
    <source>
        <dbReference type="ARBA" id="ARBA00022723"/>
    </source>
</evidence>
<dbReference type="GO" id="GO:0051539">
    <property type="term" value="F:4 iron, 4 sulfur cluster binding"/>
    <property type="evidence" value="ECO:0007669"/>
    <property type="project" value="UniProtKB-KW"/>
</dbReference>
<dbReference type="Gene3D" id="3.40.50.740">
    <property type="match status" value="1"/>
</dbReference>
<dbReference type="GO" id="GO:0016491">
    <property type="term" value="F:oxidoreductase activity"/>
    <property type="evidence" value="ECO:0007669"/>
    <property type="project" value="UniProtKB-KW"/>
</dbReference>
<reference evidence="11 12" key="1">
    <citation type="submission" date="2017-10" db="EMBL/GenBank/DDBJ databases">
        <title>The draft genome sequence of Lewinella nigricans NBRC 102662.</title>
        <authorList>
            <person name="Wang K."/>
        </authorList>
    </citation>
    <scope>NUCLEOTIDE SEQUENCE [LARGE SCALE GENOMIC DNA]</scope>
    <source>
        <strain evidence="11 12">NBRC 102662</strain>
    </source>
</reference>
<dbReference type="InterPro" id="IPR006963">
    <property type="entry name" value="Mopterin_OxRdtase_4Fe-4S_dom"/>
</dbReference>
<evidence type="ECO:0000259" key="10">
    <source>
        <dbReference type="PROSITE" id="PS51669"/>
    </source>
</evidence>
<comment type="caution">
    <text evidence="11">The sequence shown here is derived from an EMBL/GenBank/DDBJ whole genome shotgun (WGS) entry which is preliminary data.</text>
</comment>
<dbReference type="InterPro" id="IPR006657">
    <property type="entry name" value="MoPterin_dinucl-bd_dom"/>
</dbReference>
<keyword evidence="4" id="KW-0004">4Fe-4S</keyword>
<organism evidence="11 12">
    <name type="scientific">Flavilitoribacter nigricans (strain ATCC 23147 / DSM 23189 / NBRC 102662 / NCIMB 1420 / SS-2)</name>
    <name type="common">Lewinella nigricans</name>
    <dbReference type="NCBI Taxonomy" id="1122177"/>
    <lineage>
        <taxon>Bacteria</taxon>
        <taxon>Pseudomonadati</taxon>
        <taxon>Bacteroidota</taxon>
        <taxon>Saprospiria</taxon>
        <taxon>Saprospirales</taxon>
        <taxon>Lewinellaceae</taxon>
        <taxon>Flavilitoribacter</taxon>
    </lineage>
</organism>
<dbReference type="InterPro" id="IPR006656">
    <property type="entry name" value="Mopterin_OxRdtase"/>
</dbReference>
<proteinExistence type="inferred from homology"/>
<evidence type="ECO:0000256" key="1">
    <source>
        <dbReference type="ARBA" id="ARBA00001966"/>
    </source>
</evidence>
<evidence type="ECO:0000256" key="4">
    <source>
        <dbReference type="ARBA" id="ARBA00022485"/>
    </source>
</evidence>
<dbReference type="GO" id="GO:0043546">
    <property type="term" value="F:molybdopterin cofactor binding"/>
    <property type="evidence" value="ECO:0007669"/>
    <property type="project" value="InterPro"/>
</dbReference>
<dbReference type="SUPFAM" id="SSF50692">
    <property type="entry name" value="ADC-like"/>
    <property type="match status" value="1"/>
</dbReference>
<evidence type="ECO:0000313" key="12">
    <source>
        <dbReference type="Proteomes" id="UP000223913"/>
    </source>
</evidence>
<dbReference type="PANTHER" id="PTHR43598:SF1">
    <property type="entry name" value="FORMATE DEHYDROGENASE-O MAJOR SUBUNIT"/>
    <property type="match status" value="1"/>
</dbReference>
<dbReference type="Gene3D" id="3.30.2070.10">
    <property type="entry name" value="Formate dehydrogenase/DMSO reductase"/>
    <property type="match status" value="1"/>
</dbReference>
<keyword evidence="7" id="KW-0408">Iron</keyword>
<dbReference type="RefSeq" id="WP_099150538.1">
    <property type="nucleotide sequence ID" value="NZ_PDUD01000019.1"/>
</dbReference>
<feature type="domain" description="4Fe-4S Mo/W bis-MGD-type" evidence="10">
    <location>
        <begin position="67"/>
        <end position="125"/>
    </location>
</feature>
<dbReference type="Gene3D" id="2.20.25.90">
    <property type="entry name" value="ADC-like domains"/>
    <property type="match status" value="1"/>
</dbReference>
<dbReference type="Pfam" id="PF01568">
    <property type="entry name" value="Molydop_binding"/>
    <property type="match status" value="1"/>
</dbReference>
<keyword evidence="6" id="KW-0560">Oxidoreductase</keyword>
<dbReference type="PROSITE" id="PS51669">
    <property type="entry name" value="4FE4S_MOW_BIS_MGD"/>
    <property type="match status" value="1"/>
</dbReference>
<dbReference type="Pfam" id="PF00384">
    <property type="entry name" value="Molybdopterin"/>
    <property type="match status" value="1"/>
</dbReference>
<name>A0A2D0NBS5_FLAN2</name>
<evidence type="ECO:0000256" key="8">
    <source>
        <dbReference type="ARBA" id="ARBA00023014"/>
    </source>
</evidence>
<evidence type="ECO:0000256" key="3">
    <source>
        <dbReference type="ARBA" id="ARBA00010312"/>
    </source>
</evidence>
<dbReference type="EMBL" id="PDUD01000019">
    <property type="protein sequence ID" value="PHN05945.1"/>
    <property type="molecule type" value="Genomic_DNA"/>
</dbReference>
<dbReference type="OrthoDB" id="9792592at2"/>
<evidence type="ECO:0000256" key="6">
    <source>
        <dbReference type="ARBA" id="ARBA00023002"/>
    </source>
</evidence>
<dbReference type="Gene3D" id="3.40.228.10">
    <property type="entry name" value="Dimethylsulfoxide Reductase, domain 2"/>
    <property type="match status" value="1"/>
</dbReference>
<dbReference type="GO" id="GO:0030313">
    <property type="term" value="C:cell envelope"/>
    <property type="evidence" value="ECO:0007669"/>
    <property type="project" value="UniProtKB-SubCell"/>
</dbReference>
<accession>A0A2D0NBS5</accession>
<dbReference type="GO" id="GO:0030151">
    <property type="term" value="F:molybdenum ion binding"/>
    <property type="evidence" value="ECO:0007669"/>
    <property type="project" value="TreeGrafter"/>
</dbReference>
<sequence>MKHKKHTFIERIAEKLKLIPDLHQDRDPDLERLTPEGTQTKFPPPEKWDHWVEYEAKAHPKREKKNYTIVPTTCFNCESACGLTAYVDKDAGTIRKFEGNPYHPGSRGRNCAKGPATINQITDPDRILYPLKRAGKRGEGKWERVSWEEVLEVVSARMQKAIQEGRNNEITYHVGRPGHEGYANRVIQGWGVDGHNSHTNICSSGARFGYNIWYGYDRPSPDHSNAKFILLISAHLESGHYFNPHAQRIIEAKMKGAKLAAMDPRLSNTASMSDYWLPTYPGSEAAALLAMAKVILDEGLYNEKFLKEWTNWEYYLQQKHPDVAVTFENYILKMREEYAEYTPAFAERETGVPGDRIVEVARLIGDAGERFATHNWRSAASGNLGGWAVSRCLHFLNVLTGSVGTKGGTSPNSWNKFKPTFFDVPPAQRFWNELHFPNEYPLAFFEMSFLLPHFLKEGRGKMDVYFTRVFNPVWTYPDGFSWIEALMDEEKVGLHIAMTPTWNETAFYADYVIPMGHSAERHDLNSYATHSGTWIGFRQPVLREAARRAGKQVEFTYEVNPGEVWEEDEFWIELSWRIDPTGELGVRKHFESPYRKGEKINIDEYYQYIFEHTKGLPEAARKEGLTELEYMKKYGAFEVERHAYQKHLKELTAEQMEGATVEEGTNLITKKGQTIGVMVNGVPRVGFPTPSRKNEFYSQTMIDWGWEEYAVPTYIKSHIHPEKLDKEKGEYVLVPTFRLPTLIHSRSGNAKWLTEISNRNPIWMHPNDAKRWGFKTGDLVRLNTDIGYFVDKVWVTQGMKPGVIACSHHLGRWRRQQDAGNRWATNTVSIETDGNGGYKMQTISGIRPFESSDADSKRIFWTDGGVHQNITHAVHPDPISGMHCWHQRVRIEAPHPGDKYGDLFVDTNRSHEIYKEWLKMTRPAPGPNGLRRPLWFKRPLRPVEELYYLDHPDNERCSNGMVHKAKEAVES</sequence>
<comment type="subcellular location">
    <subcellularLocation>
        <location evidence="2">Cell envelope</location>
    </subcellularLocation>
</comment>
<dbReference type="SUPFAM" id="SSF53706">
    <property type="entry name" value="Formate dehydrogenase/DMSO reductase, domains 1-3"/>
    <property type="match status" value="1"/>
</dbReference>
<dbReference type="InterPro" id="IPR009010">
    <property type="entry name" value="Asp_de-COase-like_dom_sf"/>
</dbReference>
<evidence type="ECO:0000256" key="7">
    <source>
        <dbReference type="ARBA" id="ARBA00023004"/>
    </source>
</evidence>
<dbReference type="Pfam" id="PF04879">
    <property type="entry name" value="Molybdop_Fe4S4"/>
    <property type="match status" value="1"/>
</dbReference>
<dbReference type="GO" id="GO:0009061">
    <property type="term" value="P:anaerobic respiration"/>
    <property type="evidence" value="ECO:0007669"/>
    <property type="project" value="TreeGrafter"/>
</dbReference>
<dbReference type="PANTHER" id="PTHR43598">
    <property type="entry name" value="TUNGSTEN-CONTAINING FORMYLMETHANOFURAN DEHYDROGENASE 2 SUBUNIT B"/>
    <property type="match status" value="1"/>
</dbReference>
<evidence type="ECO:0000256" key="9">
    <source>
        <dbReference type="SAM" id="MobiDB-lite"/>
    </source>
</evidence>
<keyword evidence="12" id="KW-1185">Reference proteome</keyword>
<dbReference type="GO" id="GO:0009055">
    <property type="term" value="F:electron transfer activity"/>
    <property type="evidence" value="ECO:0007669"/>
    <property type="project" value="TreeGrafter"/>
</dbReference>
<comment type="cofactor">
    <cofactor evidence="1">
        <name>[4Fe-4S] cluster</name>
        <dbReference type="ChEBI" id="CHEBI:49883"/>
    </cofactor>
</comment>